<gene>
    <name evidence="4" type="primary">aroD</name>
    <name evidence="5" type="ORF">DK846_00875</name>
</gene>
<comment type="caution">
    <text evidence="5">The sequence shown here is derived from an EMBL/GenBank/DDBJ whole genome shotgun (WGS) entry which is preliminary data.</text>
</comment>
<dbReference type="GO" id="GO:0008652">
    <property type="term" value="P:amino acid biosynthetic process"/>
    <property type="evidence" value="ECO:0007669"/>
    <property type="project" value="UniProtKB-KW"/>
</dbReference>
<dbReference type="OrthoDB" id="34329at2157"/>
<dbReference type="CDD" id="cd00502">
    <property type="entry name" value="DHQase_I"/>
    <property type="match status" value="1"/>
</dbReference>
<dbReference type="InterPro" id="IPR001381">
    <property type="entry name" value="DHquinase_I"/>
</dbReference>
<feature type="binding site" evidence="4">
    <location>
        <position position="63"/>
    </location>
    <ligand>
        <name>3-dehydroquinate</name>
        <dbReference type="ChEBI" id="CHEBI:32364"/>
    </ligand>
</feature>
<feature type="binding site" evidence="4">
    <location>
        <position position="199"/>
    </location>
    <ligand>
        <name>3-dehydroquinate</name>
        <dbReference type="ChEBI" id="CHEBI:32364"/>
    </ligand>
</feature>
<evidence type="ECO:0000313" key="5">
    <source>
        <dbReference type="EMBL" id="PWR73756.1"/>
    </source>
</evidence>
<feature type="binding site" evidence="4">
    <location>
        <begin position="33"/>
        <end position="35"/>
    </location>
    <ligand>
        <name>3-dehydroquinate</name>
        <dbReference type="ChEBI" id="CHEBI:32364"/>
    </ligand>
</feature>
<dbReference type="GO" id="GO:0009423">
    <property type="term" value="P:chorismate biosynthetic process"/>
    <property type="evidence" value="ECO:0007669"/>
    <property type="project" value="UniProtKB-UniRule"/>
</dbReference>
<keyword evidence="2 4" id="KW-0456">Lyase</keyword>
<dbReference type="GO" id="GO:0003855">
    <property type="term" value="F:3-dehydroquinate dehydratase activity"/>
    <property type="evidence" value="ECO:0007669"/>
    <property type="project" value="UniProtKB-UniRule"/>
</dbReference>
<dbReference type="AlphaFoldDB" id="A0A2V2N7S5"/>
<accession>A0A2V2N7S5</accession>
<organism evidence="5 6">
    <name type="scientific">Methanospirillum lacunae</name>
    <dbReference type="NCBI Taxonomy" id="668570"/>
    <lineage>
        <taxon>Archaea</taxon>
        <taxon>Methanobacteriati</taxon>
        <taxon>Methanobacteriota</taxon>
        <taxon>Stenosarchaea group</taxon>
        <taxon>Methanomicrobia</taxon>
        <taxon>Methanomicrobiales</taxon>
        <taxon>Methanospirillaceae</taxon>
        <taxon>Methanospirillum</taxon>
    </lineage>
</organism>
<dbReference type="EC" id="4.2.1.10" evidence="4"/>
<keyword evidence="6" id="KW-1185">Reference proteome</keyword>
<dbReference type="GO" id="GO:0009073">
    <property type="term" value="P:aromatic amino acid family biosynthetic process"/>
    <property type="evidence" value="ECO:0007669"/>
    <property type="project" value="UniProtKB-KW"/>
</dbReference>
<evidence type="ECO:0000313" key="6">
    <source>
        <dbReference type="Proteomes" id="UP000245657"/>
    </source>
</evidence>
<dbReference type="Gene3D" id="3.20.20.70">
    <property type="entry name" value="Aldolase class I"/>
    <property type="match status" value="1"/>
</dbReference>
<keyword evidence="3 4" id="KW-0704">Schiff base</keyword>
<evidence type="ECO:0000256" key="2">
    <source>
        <dbReference type="ARBA" id="ARBA00023239"/>
    </source>
</evidence>
<comment type="function">
    <text evidence="4">Involved in the third step of the chorismate pathway, which leads to the biosynthesis of aromatic amino acids. Catalyzes the cis-dehydration of 3-dehydroquinate (DHQ) and introduces the first double bond of the aromatic ring to yield 3-dehydroshikimate.</text>
</comment>
<comment type="similarity">
    <text evidence="4">Belongs to the type-I 3-dehydroquinase family.</text>
</comment>
<keyword evidence="4" id="KW-0057">Aromatic amino acid biosynthesis</keyword>
<dbReference type="GO" id="GO:0046279">
    <property type="term" value="P:3,4-dihydroxybenzoate biosynthetic process"/>
    <property type="evidence" value="ECO:0007669"/>
    <property type="project" value="TreeGrafter"/>
</dbReference>
<feature type="active site" description="Schiff-base intermediate with substrate" evidence="4">
    <location>
        <position position="142"/>
    </location>
</feature>
<dbReference type="PANTHER" id="PTHR43699">
    <property type="entry name" value="3-DEHYDROQUINATE DEHYDRATASE"/>
    <property type="match status" value="1"/>
</dbReference>
<comment type="subunit">
    <text evidence="4">Homodimer.</text>
</comment>
<sequence>MADENTTIIQTVVSLSSPRQFESEQIKEADAVEIRLDLITEPIEKQLDLLTNSFKKPIILTLRSSAEGGAFAGDPDGWIERITPFLSFVTMVDVEIRFKEHAPRLKEMGITTIASCHRNEMLSPENLMTLYKELRSFGDIPKIAVQPQDTADLLTLLQFTNTAPKPLIVSVTGMVCRYARPLLPLFGSLYTYCYIDSPTSPGQYSLREMRMLAHLLSPGVIDTWFQGRPVRSGDPSLFYRLAGEIREHRS</sequence>
<evidence type="ECO:0000256" key="4">
    <source>
        <dbReference type="HAMAP-Rule" id="MF_00214"/>
    </source>
</evidence>
<keyword evidence="4" id="KW-0028">Amino-acid biosynthesis</keyword>
<dbReference type="EMBL" id="QGMY01000002">
    <property type="protein sequence ID" value="PWR73756.1"/>
    <property type="molecule type" value="Genomic_DNA"/>
</dbReference>
<dbReference type="HAMAP" id="MF_00214">
    <property type="entry name" value="AroD"/>
    <property type="match status" value="1"/>
</dbReference>
<comment type="pathway">
    <text evidence="4">Metabolic intermediate biosynthesis; chorismate biosynthesis; chorismate from D-erythrose 4-phosphate and phosphoenolpyruvate: step 3/7.</text>
</comment>
<name>A0A2V2N7S5_9EURY</name>
<feature type="binding site" evidence="4">
    <location>
        <position position="203"/>
    </location>
    <ligand>
        <name>3-dehydroquinate</name>
        <dbReference type="ChEBI" id="CHEBI:32364"/>
    </ligand>
</feature>
<evidence type="ECO:0000256" key="3">
    <source>
        <dbReference type="ARBA" id="ARBA00023270"/>
    </source>
</evidence>
<dbReference type="InterPro" id="IPR013785">
    <property type="entry name" value="Aldolase_TIM"/>
</dbReference>
<protein>
    <recommendedName>
        <fullName evidence="4">3-dehydroquinate dehydratase</fullName>
        <shortName evidence="4">3-dehydroquinase</shortName>
        <ecNumber evidence="4">4.2.1.10</ecNumber>
    </recommendedName>
    <alternativeName>
        <fullName evidence="4">Type I DHQase</fullName>
    </alternativeName>
    <alternativeName>
        <fullName evidence="4">Type I dehydroquinase</fullName>
        <shortName evidence="4">DHQ1</shortName>
    </alternativeName>
</protein>
<dbReference type="Proteomes" id="UP000245657">
    <property type="component" value="Unassembled WGS sequence"/>
</dbReference>
<proteinExistence type="inferred from homology"/>
<dbReference type="RefSeq" id="WP_109967036.1">
    <property type="nucleotide sequence ID" value="NZ_CP176093.1"/>
</dbReference>
<feature type="active site" description="Proton donor/acceptor" evidence="4">
    <location>
        <position position="117"/>
    </location>
</feature>
<dbReference type="GeneID" id="97549079"/>
<feature type="binding site" evidence="4">
    <location>
        <position position="180"/>
    </location>
    <ligand>
        <name>3-dehydroquinate</name>
        <dbReference type="ChEBI" id="CHEBI:32364"/>
    </ligand>
</feature>
<dbReference type="InterPro" id="IPR050146">
    <property type="entry name" value="Type-I_3-dehydroquinase"/>
</dbReference>
<dbReference type="SUPFAM" id="SSF51569">
    <property type="entry name" value="Aldolase"/>
    <property type="match status" value="1"/>
</dbReference>
<dbReference type="PANTHER" id="PTHR43699:SF1">
    <property type="entry name" value="3-DEHYDROQUINATE DEHYDRATASE"/>
    <property type="match status" value="1"/>
</dbReference>
<dbReference type="UniPathway" id="UPA00053">
    <property type="reaction ID" value="UER00086"/>
</dbReference>
<reference evidence="5 6" key="1">
    <citation type="submission" date="2018-05" db="EMBL/GenBank/DDBJ databases">
        <title>Draft genome of Methanospirillum lacunae Ki8-1.</title>
        <authorList>
            <person name="Dueholm M.S."/>
            <person name="Nielsen P.H."/>
            <person name="Bakmann L.F."/>
            <person name="Otzen D.E."/>
        </authorList>
    </citation>
    <scope>NUCLEOTIDE SEQUENCE [LARGE SCALE GENOMIC DNA]</scope>
    <source>
        <strain evidence="5 6">Ki8-1</strain>
    </source>
</reference>
<comment type="catalytic activity">
    <reaction evidence="1 4">
        <text>3-dehydroquinate = 3-dehydroshikimate + H2O</text>
        <dbReference type="Rhea" id="RHEA:21096"/>
        <dbReference type="ChEBI" id="CHEBI:15377"/>
        <dbReference type="ChEBI" id="CHEBI:16630"/>
        <dbReference type="ChEBI" id="CHEBI:32364"/>
        <dbReference type="EC" id="4.2.1.10"/>
    </reaction>
</comment>
<comment type="caution">
    <text evidence="4">Lacks conserved residue(s) required for the propagation of feature annotation.</text>
</comment>
<dbReference type="Pfam" id="PF01487">
    <property type="entry name" value="DHquinase_I"/>
    <property type="match status" value="1"/>
</dbReference>
<evidence type="ECO:0000256" key="1">
    <source>
        <dbReference type="ARBA" id="ARBA00001864"/>
    </source>
</evidence>